<dbReference type="Gramene" id="PRQ59340">
    <property type="protein sequence ID" value="PRQ59340"/>
    <property type="gene ID" value="RchiOBHm_Chr1g0369151"/>
</dbReference>
<keyword evidence="3" id="KW-1185">Reference proteome</keyword>
<evidence type="ECO:0000313" key="2">
    <source>
        <dbReference type="EMBL" id="PRQ59340.1"/>
    </source>
</evidence>
<proteinExistence type="predicted"/>
<evidence type="ECO:0000313" key="3">
    <source>
        <dbReference type="Proteomes" id="UP000238479"/>
    </source>
</evidence>
<name>A0A2P6SL00_ROSCH</name>
<evidence type="ECO:0000256" key="1">
    <source>
        <dbReference type="SAM" id="MobiDB-lite"/>
    </source>
</evidence>
<dbReference type="AlphaFoldDB" id="A0A2P6SL00"/>
<sequence length="105" mass="11415">MALTPSSTKSNQNPSQNPIIPPPSTVVLKSPCIFKPQLNPKRVFVGALGGSLRSNLGLGVTLTGLFLELKQVFSGTRAGNKKSLSDAMEEGINLWEQILKLYRDY</sequence>
<reference evidence="2 3" key="1">
    <citation type="journal article" date="2018" name="Nat. Genet.">
        <title>The Rosa genome provides new insights in the design of modern roses.</title>
        <authorList>
            <person name="Bendahmane M."/>
        </authorList>
    </citation>
    <scope>NUCLEOTIDE SEQUENCE [LARGE SCALE GENOMIC DNA]</scope>
    <source>
        <strain evidence="3">cv. Old Blush</strain>
    </source>
</reference>
<comment type="caution">
    <text evidence="2">The sequence shown here is derived from an EMBL/GenBank/DDBJ whole genome shotgun (WGS) entry which is preliminary data.</text>
</comment>
<organism evidence="2 3">
    <name type="scientific">Rosa chinensis</name>
    <name type="common">China rose</name>
    <dbReference type="NCBI Taxonomy" id="74649"/>
    <lineage>
        <taxon>Eukaryota</taxon>
        <taxon>Viridiplantae</taxon>
        <taxon>Streptophyta</taxon>
        <taxon>Embryophyta</taxon>
        <taxon>Tracheophyta</taxon>
        <taxon>Spermatophyta</taxon>
        <taxon>Magnoliopsida</taxon>
        <taxon>eudicotyledons</taxon>
        <taxon>Gunneridae</taxon>
        <taxon>Pentapetalae</taxon>
        <taxon>rosids</taxon>
        <taxon>fabids</taxon>
        <taxon>Rosales</taxon>
        <taxon>Rosaceae</taxon>
        <taxon>Rosoideae</taxon>
        <taxon>Rosoideae incertae sedis</taxon>
        <taxon>Rosa</taxon>
    </lineage>
</organism>
<feature type="region of interest" description="Disordered" evidence="1">
    <location>
        <begin position="1"/>
        <end position="23"/>
    </location>
</feature>
<protein>
    <submittedName>
        <fullName evidence="2">Uncharacterized protein</fullName>
    </submittedName>
</protein>
<gene>
    <name evidence="2" type="ORF">RchiOBHm_Chr1g0369151</name>
</gene>
<dbReference type="Proteomes" id="UP000238479">
    <property type="component" value="Chromosome 1"/>
</dbReference>
<accession>A0A2P6SL00</accession>
<dbReference type="EMBL" id="PDCK01000039">
    <property type="protein sequence ID" value="PRQ59340.1"/>
    <property type="molecule type" value="Genomic_DNA"/>
</dbReference>